<evidence type="ECO:0000256" key="5">
    <source>
        <dbReference type="ARBA" id="ARBA00023274"/>
    </source>
</evidence>
<evidence type="ECO:0000256" key="6">
    <source>
        <dbReference type="HAMAP-Rule" id="MF_00480"/>
    </source>
</evidence>
<sequence>MRRRKAQEKEILADPKFDSKIVSKFINMIMLKGKKSIAERIVYGAFEIVKKNLNEQDILKVFYKALDNVRPRLEVKPRRVGGATYQVPIEVRSERGTSIALRWIRDFAQNKKGKPMEQKLAEEIIAAYKGEGSAIKKKDDTHKMAESNKAFAHFKW</sequence>
<evidence type="ECO:0000256" key="4">
    <source>
        <dbReference type="ARBA" id="ARBA00022980"/>
    </source>
</evidence>
<evidence type="ECO:0000256" key="2">
    <source>
        <dbReference type="ARBA" id="ARBA00022730"/>
    </source>
</evidence>
<dbReference type="Proteomes" id="UP000231292">
    <property type="component" value="Unassembled WGS sequence"/>
</dbReference>
<reference evidence="9 10" key="1">
    <citation type="submission" date="2017-09" db="EMBL/GenBank/DDBJ databases">
        <title>Depth-based differentiation of microbial function through sediment-hosted aquifers and enrichment of novel symbionts in the deep terrestrial subsurface.</title>
        <authorList>
            <person name="Probst A.J."/>
            <person name="Ladd B."/>
            <person name="Jarett J.K."/>
            <person name="Geller-Mcgrath D.E."/>
            <person name="Sieber C.M."/>
            <person name="Emerson J.B."/>
            <person name="Anantharaman K."/>
            <person name="Thomas B.C."/>
            <person name="Malmstrom R."/>
            <person name="Stieglmeier M."/>
            <person name="Klingl A."/>
            <person name="Woyke T."/>
            <person name="Ryan C.M."/>
            <person name="Banfield J.F."/>
        </authorList>
    </citation>
    <scope>NUCLEOTIDE SEQUENCE [LARGE SCALE GENOMIC DNA]</scope>
    <source>
        <strain evidence="9">CG23_combo_of_CG06-09_8_20_14_all_41_10</strain>
    </source>
</reference>
<comment type="similarity">
    <text evidence="1 6 7">Belongs to the universal ribosomal protein uS7 family.</text>
</comment>
<dbReference type="InterPro" id="IPR020606">
    <property type="entry name" value="Ribosomal_uS7_CS"/>
</dbReference>
<dbReference type="GO" id="GO:0015935">
    <property type="term" value="C:small ribosomal subunit"/>
    <property type="evidence" value="ECO:0007669"/>
    <property type="project" value="InterPro"/>
</dbReference>
<keyword evidence="3 6" id="KW-0694">RNA-binding</keyword>
<evidence type="ECO:0000259" key="8">
    <source>
        <dbReference type="Pfam" id="PF00177"/>
    </source>
</evidence>
<dbReference type="FunFam" id="1.10.455.10:FF:000001">
    <property type="entry name" value="30S ribosomal protein S7"/>
    <property type="match status" value="1"/>
</dbReference>
<dbReference type="InterPro" id="IPR036823">
    <property type="entry name" value="Ribosomal_uS7_dom_sf"/>
</dbReference>
<keyword evidence="6" id="KW-0820">tRNA-binding</keyword>
<proteinExistence type="inferred from homology"/>
<keyword evidence="5 6" id="KW-0687">Ribonucleoprotein</keyword>
<keyword evidence="2 6" id="KW-0699">rRNA-binding</keyword>
<dbReference type="Pfam" id="PF00177">
    <property type="entry name" value="Ribosomal_S7"/>
    <property type="match status" value="1"/>
</dbReference>
<comment type="subunit">
    <text evidence="6">Part of the 30S ribosomal subunit. Contacts proteins S9 and S11.</text>
</comment>
<dbReference type="GO" id="GO:0000049">
    <property type="term" value="F:tRNA binding"/>
    <property type="evidence" value="ECO:0007669"/>
    <property type="project" value="UniProtKB-UniRule"/>
</dbReference>
<name>A0A2G9YHG1_9BACT</name>
<dbReference type="CDD" id="cd14869">
    <property type="entry name" value="uS7_Bacteria"/>
    <property type="match status" value="1"/>
</dbReference>
<evidence type="ECO:0000256" key="7">
    <source>
        <dbReference type="RuleBase" id="RU003619"/>
    </source>
</evidence>
<dbReference type="HAMAP" id="MF_00480_B">
    <property type="entry name" value="Ribosomal_uS7_B"/>
    <property type="match status" value="1"/>
</dbReference>
<dbReference type="GO" id="GO:0003735">
    <property type="term" value="F:structural constituent of ribosome"/>
    <property type="evidence" value="ECO:0007669"/>
    <property type="project" value="InterPro"/>
</dbReference>
<dbReference type="PANTHER" id="PTHR11205">
    <property type="entry name" value="RIBOSOMAL PROTEIN S7"/>
    <property type="match status" value="1"/>
</dbReference>
<dbReference type="GO" id="GO:0019843">
    <property type="term" value="F:rRNA binding"/>
    <property type="evidence" value="ECO:0007669"/>
    <property type="project" value="UniProtKB-UniRule"/>
</dbReference>
<dbReference type="NCBIfam" id="TIGR01029">
    <property type="entry name" value="rpsG_bact"/>
    <property type="match status" value="1"/>
</dbReference>
<evidence type="ECO:0000313" key="10">
    <source>
        <dbReference type="Proteomes" id="UP000231292"/>
    </source>
</evidence>
<dbReference type="Gene3D" id="1.10.455.10">
    <property type="entry name" value="Ribosomal protein S7 domain"/>
    <property type="match status" value="1"/>
</dbReference>
<comment type="caution">
    <text evidence="9">The sequence shown here is derived from an EMBL/GenBank/DDBJ whole genome shotgun (WGS) entry which is preliminary data.</text>
</comment>
<dbReference type="InterPro" id="IPR023798">
    <property type="entry name" value="Ribosomal_uS7_dom"/>
</dbReference>
<keyword evidence="4 6" id="KW-0689">Ribosomal protein</keyword>
<evidence type="ECO:0000256" key="3">
    <source>
        <dbReference type="ARBA" id="ARBA00022884"/>
    </source>
</evidence>
<dbReference type="PROSITE" id="PS00052">
    <property type="entry name" value="RIBOSOMAL_S7"/>
    <property type="match status" value="1"/>
</dbReference>
<accession>A0A2G9YHG1</accession>
<gene>
    <name evidence="6" type="primary">rpsG</name>
    <name evidence="9" type="ORF">COX41_07150</name>
</gene>
<protein>
    <recommendedName>
        <fullName evidence="6">Small ribosomal subunit protein uS7</fullName>
    </recommendedName>
</protein>
<comment type="function">
    <text evidence="6">One of the primary rRNA binding proteins, it binds directly to 16S rRNA where it nucleates assembly of the head domain of the 30S subunit. Is located at the subunit interface close to the decoding center, probably blocks exit of the E-site tRNA.</text>
</comment>
<dbReference type="SUPFAM" id="SSF47973">
    <property type="entry name" value="Ribosomal protein S7"/>
    <property type="match status" value="1"/>
</dbReference>
<dbReference type="EMBL" id="PCRK01000182">
    <property type="protein sequence ID" value="PIP18665.1"/>
    <property type="molecule type" value="Genomic_DNA"/>
</dbReference>
<dbReference type="PIRSF" id="PIRSF002122">
    <property type="entry name" value="RPS7p_RPS7a_RPS5e_RPS7o"/>
    <property type="match status" value="1"/>
</dbReference>
<dbReference type="GO" id="GO:0006412">
    <property type="term" value="P:translation"/>
    <property type="evidence" value="ECO:0007669"/>
    <property type="project" value="UniProtKB-UniRule"/>
</dbReference>
<dbReference type="InterPro" id="IPR000235">
    <property type="entry name" value="Ribosomal_uS7"/>
</dbReference>
<feature type="domain" description="Small ribosomal subunit protein uS7" evidence="8">
    <location>
        <begin position="1"/>
        <end position="149"/>
    </location>
</feature>
<evidence type="ECO:0000256" key="1">
    <source>
        <dbReference type="ARBA" id="ARBA00007151"/>
    </source>
</evidence>
<evidence type="ECO:0000313" key="9">
    <source>
        <dbReference type="EMBL" id="PIP18665.1"/>
    </source>
</evidence>
<dbReference type="AlphaFoldDB" id="A0A2G9YHG1"/>
<organism evidence="9 10">
    <name type="scientific">Candidatus Sherwoodlollariibacterium unditelluris</name>
    <dbReference type="NCBI Taxonomy" id="1974757"/>
    <lineage>
        <taxon>Bacteria</taxon>
        <taxon>Pseudomonadati</taxon>
        <taxon>Candidatus Omnitrophota</taxon>
        <taxon>Candidatus Sherwoodlollariibacterium</taxon>
    </lineage>
</organism>
<dbReference type="InterPro" id="IPR005717">
    <property type="entry name" value="Ribosomal_uS7_bac/org-type"/>
</dbReference>